<comment type="subcellular location">
    <subcellularLocation>
        <location evidence="10">Cell membrane</location>
        <topology evidence="10">Multi-pass membrane protein</topology>
    </subcellularLocation>
    <subcellularLocation>
        <location evidence="1">Membrane</location>
        <topology evidence="1">Multi-pass membrane protein</topology>
    </subcellularLocation>
</comment>
<evidence type="ECO:0000256" key="9">
    <source>
        <dbReference type="ARBA" id="ARBA00039733"/>
    </source>
</evidence>
<comment type="similarity">
    <text evidence="2 10 11">Belongs to the SecY/SEC61-alpha family.</text>
</comment>
<reference evidence="12" key="1">
    <citation type="submission" date="2020-10" db="EMBL/GenBank/DDBJ databases">
        <authorList>
            <person name="Gilroy R."/>
        </authorList>
    </citation>
    <scope>NUCLEOTIDE SEQUENCE</scope>
    <source>
        <strain evidence="12">ChiGjej2B2-16831</strain>
    </source>
</reference>
<evidence type="ECO:0000256" key="2">
    <source>
        <dbReference type="ARBA" id="ARBA00005751"/>
    </source>
</evidence>
<dbReference type="InterPro" id="IPR030659">
    <property type="entry name" value="SecY_CS"/>
</dbReference>
<evidence type="ECO:0000256" key="4">
    <source>
        <dbReference type="ARBA" id="ARBA00022692"/>
    </source>
</evidence>
<evidence type="ECO:0000256" key="8">
    <source>
        <dbReference type="ARBA" id="ARBA00023136"/>
    </source>
</evidence>
<evidence type="ECO:0000256" key="10">
    <source>
        <dbReference type="HAMAP-Rule" id="MF_01465"/>
    </source>
</evidence>
<comment type="subunit">
    <text evidence="10">Component of the Sec protein translocase complex. Heterotrimer consisting of SecY, SecE and SecG subunits. The heterotrimers can form oligomers, although 1 heterotrimer is thought to be able to translocate proteins. Interacts with the ribosome. Interacts with SecDF, and other proteins may be involved. Interacts with SecA.</text>
</comment>
<accession>A0A9D1N3K7</accession>
<feature type="transmembrane region" description="Helical" evidence="10">
    <location>
        <begin position="302"/>
        <end position="325"/>
    </location>
</feature>
<keyword evidence="4 10" id="KW-0812">Transmembrane</keyword>
<dbReference type="Gene3D" id="1.10.3370.10">
    <property type="entry name" value="SecY subunit domain"/>
    <property type="match status" value="1"/>
</dbReference>
<evidence type="ECO:0000256" key="5">
    <source>
        <dbReference type="ARBA" id="ARBA00022927"/>
    </source>
</evidence>
<dbReference type="InterPro" id="IPR002208">
    <property type="entry name" value="SecY/SEC61-alpha"/>
</dbReference>
<evidence type="ECO:0000256" key="1">
    <source>
        <dbReference type="ARBA" id="ARBA00004141"/>
    </source>
</evidence>
<organism evidence="12 13">
    <name type="scientific">Candidatus Aphodomorpha intestinavium</name>
    <dbReference type="NCBI Taxonomy" id="2840672"/>
    <lineage>
        <taxon>Bacteria</taxon>
        <taxon>Bacillati</taxon>
        <taxon>Bacillota</taxon>
        <taxon>Clostridia</taxon>
        <taxon>Eubacteriales</taxon>
        <taxon>Candidatus Aphodomorpha</taxon>
    </lineage>
</organism>
<evidence type="ECO:0000313" key="12">
    <source>
        <dbReference type="EMBL" id="HIU94147.1"/>
    </source>
</evidence>
<feature type="transmembrane region" description="Helical" evidence="10">
    <location>
        <begin position="116"/>
        <end position="137"/>
    </location>
</feature>
<keyword evidence="3 10" id="KW-0813">Transport</keyword>
<reference evidence="12" key="2">
    <citation type="journal article" date="2021" name="PeerJ">
        <title>Extensive microbial diversity within the chicken gut microbiome revealed by metagenomics and culture.</title>
        <authorList>
            <person name="Gilroy R."/>
            <person name="Ravi A."/>
            <person name="Getino M."/>
            <person name="Pursley I."/>
            <person name="Horton D.L."/>
            <person name="Alikhan N.F."/>
            <person name="Baker D."/>
            <person name="Gharbi K."/>
            <person name="Hall N."/>
            <person name="Watson M."/>
            <person name="Adriaenssens E.M."/>
            <person name="Foster-Nyarko E."/>
            <person name="Jarju S."/>
            <person name="Secka A."/>
            <person name="Antonio M."/>
            <person name="Oren A."/>
            <person name="Chaudhuri R.R."/>
            <person name="La Ragione R."/>
            <person name="Hildebrand F."/>
            <person name="Pallen M.J."/>
        </authorList>
    </citation>
    <scope>NUCLEOTIDE SEQUENCE</scope>
    <source>
        <strain evidence="12">ChiGjej2B2-16831</strain>
    </source>
</reference>
<dbReference type="PROSITE" id="PS00755">
    <property type="entry name" value="SECY_1"/>
    <property type="match status" value="1"/>
</dbReference>
<evidence type="ECO:0000256" key="11">
    <source>
        <dbReference type="RuleBase" id="RU004349"/>
    </source>
</evidence>
<keyword evidence="6 10" id="KW-1133">Transmembrane helix</keyword>
<dbReference type="PIRSF" id="PIRSF004557">
    <property type="entry name" value="SecY"/>
    <property type="match status" value="1"/>
</dbReference>
<dbReference type="Proteomes" id="UP000824128">
    <property type="component" value="Unassembled WGS sequence"/>
</dbReference>
<comment type="function">
    <text evidence="10">The central subunit of the protein translocation channel SecYEG. Consists of two halves formed by TMs 1-5 and 6-10. These two domains form a lateral gate at the front which open onto the bilayer between TMs 2 and 7, and are clamped together by SecE at the back. The channel is closed by both a pore ring composed of hydrophobic SecY resides and a short helix (helix 2A) on the extracellular side of the membrane which forms a plug. The plug probably moves laterally to allow the channel to open. The ring and the pore may move independently.</text>
</comment>
<keyword evidence="10" id="KW-1003">Cell membrane</keyword>
<dbReference type="GO" id="GO:0006605">
    <property type="term" value="P:protein targeting"/>
    <property type="evidence" value="ECO:0007669"/>
    <property type="project" value="UniProtKB-UniRule"/>
</dbReference>
<feature type="transmembrane region" description="Helical" evidence="10">
    <location>
        <begin position="75"/>
        <end position="95"/>
    </location>
</feature>
<dbReference type="GO" id="GO:0065002">
    <property type="term" value="P:intracellular protein transmembrane transport"/>
    <property type="evidence" value="ECO:0007669"/>
    <property type="project" value="UniProtKB-UniRule"/>
</dbReference>
<name>A0A9D1N3K7_9FIRM</name>
<dbReference type="EMBL" id="DVNZ01000101">
    <property type="protein sequence ID" value="HIU94147.1"/>
    <property type="molecule type" value="Genomic_DNA"/>
</dbReference>
<proteinExistence type="inferred from homology"/>
<gene>
    <name evidence="10 12" type="primary">secY</name>
    <name evidence="12" type="ORF">IAD24_03215</name>
</gene>
<dbReference type="AlphaFoldDB" id="A0A9D1N3K7"/>
<keyword evidence="5 10" id="KW-0653">Protein transport</keyword>
<evidence type="ECO:0000313" key="13">
    <source>
        <dbReference type="Proteomes" id="UP000824128"/>
    </source>
</evidence>
<dbReference type="HAMAP" id="MF_01465">
    <property type="entry name" value="SecY"/>
    <property type="match status" value="1"/>
</dbReference>
<dbReference type="PRINTS" id="PR00303">
    <property type="entry name" value="SECYTRNLCASE"/>
</dbReference>
<feature type="transmembrane region" description="Helical" evidence="10">
    <location>
        <begin position="18"/>
        <end position="36"/>
    </location>
</feature>
<feature type="transmembrane region" description="Helical" evidence="10">
    <location>
        <begin position="270"/>
        <end position="290"/>
    </location>
</feature>
<dbReference type="GO" id="GO:0005886">
    <property type="term" value="C:plasma membrane"/>
    <property type="evidence" value="ECO:0007669"/>
    <property type="project" value="UniProtKB-SubCell"/>
</dbReference>
<dbReference type="InterPro" id="IPR026593">
    <property type="entry name" value="SecY"/>
</dbReference>
<dbReference type="FunFam" id="1.10.3370.10:FF:000001">
    <property type="entry name" value="Preprotein translocase subunit SecY"/>
    <property type="match status" value="1"/>
</dbReference>
<sequence length="427" mass="47128">MFKTFSNAFKVKDIRKRILLTLLLIVIYRLGCFIPIPGVNVELVAQAAQQYDILGFLDLLTGSSFSQVTLFAMGISPYITASIILQLLTIAIPALERISKEEDGRQKIERITRYTGVGLAMVQSIGIFAGLEAGMASGQSIFANSDWPIWVNYGVIGICSTAGTAFLMWLGERITENGIGNGISMLIFASIVSRVPSTVIGWVQQLITGVMPWWAFLLLLVLVVGMITLVVYVDNAQRRIPVQYAKRVVGRKMYGGQSTYLPIKANANGVLPLIFAMTLIQFPGMIAQFWPNGGFYEFYVKYLGANSVIYFIVYALLIVGFGYFYSTITFNPIELSKNLQQNGGFIPGLRPGRPTSDYLRKISGRLTLFGSLFLAVIAIFPTIAMTQLGQTSTFGATSVLIMVSVALETTDQLESHMLMRHYKGFLN</sequence>
<protein>
    <recommendedName>
        <fullName evidence="9 10">Protein translocase subunit SecY</fullName>
    </recommendedName>
</protein>
<keyword evidence="8 10" id="KW-0472">Membrane</keyword>
<dbReference type="GO" id="GO:0043952">
    <property type="term" value="P:protein transport by the Sec complex"/>
    <property type="evidence" value="ECO:0007669"/>
    <property type="project" value="UniProtKB-UniRule"/>
</dbReference>
<feature type="transmembrane region" description="Helical" evidence="10">
    <location>
        <begin position="366"/>
        <end position="385"/>
    </location>
</feature>
<feature type="transmembrane region" description="Helical" evidence="10">
    <location>
        <begin position="183"/>
        <end position="207"/>
    </location>
</feature>
<comment type="caution">
    <text evidence="10">Lacks conserved residue(s) required for the propagation of feature annotation.</text>
</comment>
<dbReference type="InterPro" id="IPR023201">
    <property type="entry name" value="SecY_dom_sf"/>
</dbReference>
<dbReference type="SUPFAM" id="SSF103491">
    <property type="entry name" value="Preprotein translocase SecY subunit"/>
    <property type="match status" value="1"/>
</dbReference>
<dbReference type="PANTHER" id="PTHR10906">
    <property type="entry name" value="SECY/SEC61-ALPHA FAMILY MEMBER"/>
    <property type="match status" value="1"/>
</dbReference>
<feature type="transmembrane region" description="Helical" evidence="10">
    <location>
        <begin position="213"/>
        <end position="233"/>
    </location>
</feature>
<evidence type="ECO:0000256" key="3">
    <source>
        <dbReference type="ARBA" id="ARBA00022448"/>
    </source>
</evidence>
<dbReference type="Pfam" id="PF00344">
    <property type="entry name" value="SecY"/>
    <property type="match status" value="1"/>
</dbReference>
<evidence type="ECO:0000256" key="7">
    <source>
        <dbReference type="ARBA" id="ARBA00023010"/>
    </source>
</evidence>
<keyword evidence="7 10" id="KW-0811">Translocation</keyword>
<dbReference type="NCBIfam" id="TIGR00967">
    <property type="entry name" value="3a0501s007"/>
    <property type="match status" value="1"/>
</dbReference>
<comment type="caution">
    <text evidence="12">The sequence shown here is derived from an EMBL/GenBank/DDBJ whole genome shotgun (WGS) entry which is preliminary data.</text>
</comment>
<feature type="transmembrane region" description="Helical" evidence="10">
    <location>
        <begin position="149"/>
        <end position="171"/>
    </location>
</feature>
<evidence type="ECO:0000256" key="6">
    <source>
        <dbReference type="ARBA" id="ARBA00022989"/>
    </source>
</evidence>